<evidence type="ECO:0000256" key="7">
    <source>
        <dbReference type="ARBA" id="ARBA00022801"/>
    </source>
</evidence>
<dbReference type="Pfam" id="PF00753">
    <property type="entry name" value="Lactamase_B"/>
    <property type="match status" value="1"/>
</dbReference>
<dbReference type="CDD" id="cd07723">
    <property type="entry name" value="hydroxyacylglutathione_hydrolase_MBL-fold"/>
    <property type="match status" value="1"/>
</dbReference>
<dbReference type="PANTHER" id="PTHR11935">
    <property type="entry name" value="BETA LACTAMASE DOMAIN"/>
    <property type="match status" value="1"/>
</dbReference>
<evidence type="ECO:0000313" key="11">
    <source>
        <dbReference type="EMBL" id="KAL0265965.1"/>
    </source>
</evidence>
<proteinExistence type="inferred from homology"/>
<dbReference type="PANTHER" id="PTHR11935:SF94">
    <property type="entry name" value="TENZING NORGAY, ISOFORM C"/>
    <property type="match status" value="1"/>
</dbReference>
<dbReference type="AlphaFoldDB" id="A0AAW2H8E2"/>
<keyword evidence="8" id="KW-0862">Zinc</keyword>
<dbReference type="InterPro" id="IPR001279">
    <property type="entry name" value="Metallo-B-lactamas"/>
</dbReference>
<gene>
    <name evidence="11" type="ORF">PYX00_011682</name>
</gene>
<sequence length="392" mass="44748">MNFTAIRALKDNYMFLLYNDEEAISVDPLHPSLVLEALSRNLTKEHYECMEDLKREDKCAKRRLVYNLTTHNHLDHTGGNKDLAELSPETVFVSGFGEDWYKDDGPNKKVCKDGDVIKEKSFEIHCIHTSCHTRDSFCFLINAGERRFLLTGDTIFFLGCGRFFEGDGSDMAESIKKIIRIVPDDAVLLYGHDYNASGLKFSKTCCSQIDVPEEIEDKRFLTLGEEKIYNPFVRAAMGSNAGDKIQKLRETKNRFEDGCHGLFCIYTLIAQAATVRMFPALPVDVAFLEPDLDTRNDRRIQRKEEEGFCIECVKKPGTLVVKHIAKYINNHLVHIFCVFPLKQAFYKPPGFLLGFCLEAAEIKKKLGRNDETGRLIHRQSLDKVQDEIHGGF</sequence>
<feature type="domain" description="Metallo-beta-lactamase" evidence="10">
    <location>
        <begin position="11"/>
        <end position="192"/>
    </location>
</feature>
<reference evidence="11" key="1">
    <citation type="journal article" date="2024" name="Gigascience">
        <title>Chromosome-level genome of the poultry shaft louse Menopon gallinae provides insight into the host-switching and adaptive evolution of parasitic lice.</title>
        <authorList>
            <person name="Xu Y."/>
            <person name="Ma L."/>
            <person name="Liu S."/>
            <person name="Liang Y."/>
            <person name="Liu Q."/>
            <person name="He Z."/>
            <person name="Tian L."/>
            <person name="Duan Y."/>
            <person name="Cai W."/>
            <person name="Li H."/>
            <person name="Song F."/>
        </authorList>
    </citation>
    <scope>NUCLEOTIDE SEQUENCE</scope>
    <source>
        <strain evidence="11">Cailab_2023a</strain>
    </source>
</reference>
<keyword evidence="6" id="KW-0479">Metal-binding</keyword>
<dbReference type="EC" id="3.1.2.6" evidence="5"/>
<comment type="catalytic activity">
    <reaction evidence="1">
        <text>an S-(2-hydroxyacyl)glutathione + H2O = a 2-hydroxy carboxylate + glutathione + H(+)</text>
        <dbReference type="Rhea" id="RHEA:21864"/>
        <dbReference type="ChEBI" id="CHEBI:15377"/>
        <dbReference type="ChEBI" id="CHEBI:15378"/>
        <dbReference type="ChEBI" id="CHEBI:57925"/>
        <dbReference type="ChEBI" id="CHEBI:58896"/>
        <dbReference type="ChEBI" id="CHEBI:71261"/>
        <dbReference type="EC" id="3.1.2.6"/>
    </reaction>
</comment>
<evidence type="ECO:0000256" key="3">
    <source>
        <dbReference type="ARBA" id="ARBA00004963"/>
    </source>
</evidence>
<evidence type="ECO:0000256" key="9">
    <source>
        <dbReference type="ARBA" id="ARBA00031044"/>
    </source>
</evidence>
<accession>A0AAW2H8E2</accession>
<dbReference type="GO" id="GO:0031123">
    <property type="term" value="P:RNA 3'-end processing"/>
    <property type="evidence" value="ECO:0007669"/>
    <property type="project" value="UniProtKB-ARBA"/>
</dbReference>
<evidence type="ECO:0000256" key="4">
    <source>
        <dbReference type="ARBA" id="ARBA00006759"/>
    </source>
</evidence>
<evidence type="ECO:0000256" key="5">
    <source>
        <dbReference type="ARBA" id="ARBA00011917"/>
    </source>
</evidence>
<keyword evidence="7" id="KW-0378">Hydrolase</keyword>
<comment type="similarity">
    <text evidence="4">Belongs to the metallo-beta-lactamase superfamily. Glyoxalase II family.</text>
</comment>
<evidence type="ECO:0000256" key="6">
    <source>
        <dbReference type="ARBA" id="ARBA00022723"/>
    </source>
</evidence>
<comment type="caution">
    <text evidence="11">The sequence shown here is derived from an EMBL/GenBank/DDBJ whole genome shotgun (WGS) entry which is preliminary data.</text>
</comment>
<dbReference type="GO" id="GO:0004416">
    <property type="term" value="F:hydroxyacylglutathione hydrolase activity"/>
    <property type="evidence" value="ECO:0007669"/>
    <property type="project" value="UniProtKB-EC"/>
</dbReference>
<dbReference type="EMBL" id="JARGDH010000006">
    <property type="protein sequence ID" value="KAL0265965.1"/>
    <property type="molecule type" value="Genomic_DNA"/>
</dbReference>
<evidence type="ECO:0000256" key="8">
    <source>
        <dbReference type="ARBA" id="ARBA00022833"/>
    </source>
</evidence>
<dbReference type="SUPFAM" id="SSF56281">
    <property type="entry name" value="Metallo-hydrolase/oxidoreductase"/>
    <property type="match status" value="1"/>
</dbReference>
<dbReference type="Gene3D" id="3.60.15.10">
    <property type="entry name" value="Ribonuclease Z/Hydroxyacylglutathione hydrolase-like"/>
    <property type="match status" value="1"/>
</dbReference>
<protein>
    <recommendedName>
        <fullName evidence="5">hydroxyacylglutathione hydrolase</fullName>
        <ecNumber evidence="5">3.1.2.6</ecNumber>
    </recommendedName>
    <alternativeName>
        <fullName evidence="9">Glyoxalase II</fullName>
    </alternativeName>
</protein>
<dbReference type="GO" id="GO:0046872">
    <property type="term" value="F:metal ion binding"/>
    <property type="evidence" value="ECO:0007669"/>
    <property type="project" value="UniProtKB-KW"/>
</dbReference>
<evidence type="ECO:0000256" key="2">
    <source>
        <dbReference type="ARBA" id="ARBA00001947"/>
    </source>
</evidence>
<comment type="cofactor">
    <cofactor evidence="2">
        <name>Zn(2+)</name>
        <dbReference type="ChEBI" id="CHEBI:29105"/>
    </cofactor>
</comment>
<organism evidence="11">
    <name type="scientific">Menopon gallinae</name>
    <name type="common">poultry shaft louse</name>
    <dbReference type="NCBI Taxonomy" id="328185"/>
    <lineage>
        <taxon>Eukaryota</taxon>
        <taxon>Metazoa</taxon>
        <taxon>Ecdysozoa</taxon>
        <taxon>Arthropoda</taxon>
        <taxon>Hexapoda</taxon>
        <taxon>Insecta</taxon>
        <taxon>Pterygota</taxon>
        <taxon>Neoptera</taxon>
        <taxon>Paraneoptera</taxon>
        <taxon>Psocodea</taxon>
        <taxon>Troctomorpha</taxon>
        <taxon>Phthiraptera</taxon>
        <taxon>Amblycera</taxon>
        <taxon>Menoponidae</taxon>
        <taxon>Menopon</taxon>
    </lineage>
</organism>
<comment type="pathway">
    <text evidence="3">Secondary metabolite metabolism; methylglyoxal degradation; (R)-lactate from methylglyoxal: step 2/2.</text>
</comment>
<name>A0AAW2H8E2_9NEOP</name>
<dbReference type="InterPro" id="IPR036866">
    <property type="entry name" value="RibonucZ/Hydroxyglut_hydro"/>
</dbReference>
<evidence type="ECO:0000259" key="10">
    <source>
        <dbReference type="SMART" id="SM00849"/>
    </source>
</evidence>
<dbReference type="SMART" id="SM00849">
    <property type="entry name" value="Lactamase_B"/>
    <property type="match status" value="1"/>
</dbReference>
<dbReference type="InterPro" id="IPR035680">
    <property type="entry name" value="Clx_II_MBL"/>
</dbReference>
<evidence type="ECO:0000256" key="1">
    <source>
        <dbReference type="ARBA" id="ARBA00001623"/>
    </source>
</evidence>